<feature type="chain" id="PRO_5047103299" evidence="2">
    <location>
        <begin position="37"/>
        <end position="465"/>
    </location>
</feature>
<evidence type="ECO:0000313" key="5">
    <source>
        <dbReference type="EMBL" id="MEK8053117.1"/>
    </source>
</evidence>
<evidence type="ECO:0000259" key="3">
    <source>
        <dbReference type="Pfam" id="PF00675"/>
    </source>
</evidence>
<evidence type="ECO:0000259" key="4">
    <source>
        <dbReference type="Pfam" id="PF05193"/>
    </source>
</evidence>
<dbReference type="EMBL" id="JBBUTH010000011">
    <property type="protein sequence ID" value="MEK8053117.1"/>
    <property type="molecule type" value="Genomic_DNA"/>
</dbReference>
<comment type="caution">
    <text evidence="5">The sequence shown here is derived from an EMBL/GenBank/DDBJ whole genome shotgun (WGS) entry which is preliminary data.</text>
</comment>
<sequence>MPVPTPDPAGTTRRHWLARSTALLTLGALPATPLWAAAPAAPEPITLPPLPLRQRRLANGLQVVSVPHAGAVVSVQVWYRVGGKDDPAGRSGFAHLFEHMMFKSTRHMPNEMFDRLTEDVGGQNNAFTAEDMTAYQSEVPSNHLERLLWAEAERMAHLNVDQANFDSERKVVIEELRQRVLADPYGRLFNALPAYAYEQHPYKRPVIGSEADLNAATLDDVRRFHATYYRPDNALLIVAGDFDAPQLDAWIDKYFGPLTAPAMPVPRVAAQEPPRQRDARVTVTAPNVPLPAVALLWKGPRADHPDAAALEIASALLSAGDSSRLNEALVYRAQSAQAAGFAAELHADAGLLAAYAIAASGQSLRTLEKALLAQIQRLASGPIAPAELDKVRTQLVTGALLGRQTPQGLAGAIGQAVMLRGDAREADRTLARLQAVGAADVQRVLRQHVLSQRRVTIDYVQGAAQ</sequence>
<feature type="domain" description="Peptidase M16 N-terminal" evidence="3">
    <location>
        <begin position="69"/>
        <end position="208"/>
    </location>
</feature>
<feature type="signal peptide" evidence="2">
    <location>
        <begin position="1"/>
        <end position="36"/>
    </location>
</feature>
<dbReference type="InterPro" id="IPR011765">
    <property type="entry name" value="Pept_M16_N"/>
</dbReference>
<dbReference type="Pfam" id="PF00675">
    <property type="entry name" value="Peptidase_M16"/>
    <property type="match status" value="1"/>
</dbReference>
<dbReference type="Proteomes" id="UP001365405">
    <property type="component" value="Unassembled WGS sequence"/>
</dbReference>
<dbReference type="RefSeq" id="WP_341412864.1">
    <property type="nucleotide sequence ID" value="NZ_JBBUTH010000011.1"/>
</dbReference>
<evidence type="ECO:0000256" key="2">
    <source>
        <dbReference type="SAM" id="SignalP"/>
    </source>
</evidence>
<dbReference type="Pfam" id="PF05193">
    <property type="entry name" value="Peptidase_M16_C"/>
    <property type="match status" value="1"/>
</dbReference>
<accession>A0ABU9CRC4</accession>
<feature type="domain" description="Peptidase M16 C-terminal" evidence="4">
    <location>
        <begin position="216"/>
        <end position="395"/>
    </location>
</feature>
<evidence type="ECO:0000256" key="1">
    <source>
        <dbReference type="ARBA" id="ARBA00007261"/>
    </source>
</evidence>
<dbReference type="SUPFAM" id="SSF63411">
    <property type="entry name" value="LuxS/MPP-like metallohydrolase"/>
    <property type="match status" value="2"/>
</dbReference>
<comment type="similarity">
    <text evidence="1">Belongs to the peptidase M16 family.</text>
</comment>
<dbReference type="PANTHER" id="PTHR11851">
    <property type="entry name" value="METALLOPROTEASE"/>
    <property type="match status" value="1"/>
</dbReference>
<organism evidence="5 6">
    <name type="scientific">Pseudaquabacterium inlustre</name>
    <dbReference type="NCBI Taxonomy" id="2984192"/>
    <lineage>
        <taxon>Bacteria</taxon>
        <taxon>Pseudomonadati</taxon>
        <taxon>Pseudomonadota</taxon>
        <taxon>Betaproteobacteria</taxon>
        <taxon>Burkholderiales</taxon>
        <taxon>Sphaerotilaceae</taxon>
        <taxon>Pseudaquabacterium</taxon>
    </lineage>
</organism>
<dbReference type="InterPro" id="IPR006311">
    <property type="entry name" value="TAT_signal"/>
</dbReference>
<dbReference type="PANTHER" id="PTHR11851:SF49">
    <property type="entry name" value="MITOCHONDRIAL-PROCESSING PEPTIDASE SUBUNIT ALPHA"/>
    <property type="match status" value="1"/>
</dbReference>
<keyword evidence="2" id="KW-0732">Signal</keyword>
<evidence type="ECO:0000313" key="6">
    <source>
        <dbReference type="Proteomes" id="UP001365405"/>
    </source>
</evidence>
<dbReference type="InterPro" id="IPR007863">
    <property type="entry name" value="Peptidase_M16_C"/>
</dbReference>
<proteinExistence type="inferred from homology"/>
<gene>
    <name evidence="5" type="ORF">AACH10_22880</name>
</gene>
<dbReference type="InterPro" id="IPR011249">
    <property type="entry name" value="Metalloenz_LuxS/M16"/>
</dbReference>
<protein>
    <submittedName>
        <fullName evidence="5">Pitrilysin family protein</fullName>
    </submittedName>
</protein>
<dbReference type="Gene3D" id="3.30.830.10">
    <property type="entry name" value="Metalloenzyme, LuxS/M16 peptidase-like"/>
    <property type="match status" value="2"/>
</dbReference>
<reference evidence="5 6" key="1">
    <citation type="submission" date="2024-04" db="EMBL/GenBank/DDBJ databases">
        <title>Novel species of the genus Ideonella isolated from streams.</title>
        <authorList>
            <person name="Lu H."/>
        </authorList>
    </citation>
    <scope>NUCLEOTIDE SEQUENCE [LARGE SCALE GENOMIC DNA]</scope>
    <source>
        <strain evidence="5 6">DXS22W</strain>
    </source>
</reference>
<dbReference type="InterPro" id="IPR050361">
    <property type="entry name" value="MPP/UQCRC_Complex"/>
</dbReference>
<keyword evidence="6" id="KW-1185">Reference proteome</keyword>
<name>A0ABU9CRC4_9BURK</name>
<dbReference type="PROSITE" id="PS51318">
    <property type="entry name" value="TAT"/>
    <property type="match status" value="1"/>
</dbReference>